<dbReference type="InterPro" id="IPR014710">
    <property type="entry name" value="RmlC-like_jellyroll"/>
</dbReference>
<reference evidence="1" key="1">
    <citation type="submission" date="2023-05" db="EMBL/GenBank/DDBJ databases">
        <authorList>
            <person name="Zhang X."/>
        </authorList>
    </citation>
    <scope>NUCLEOTIDE SEQUENCE</scope>
    <source>
        <strain evidence="1">BD1B2-1</strain>
    </source>
</reference>
<accession>A0AAE3UJR3</accession>
<evidence type="ECO:0000313" key="2">
    <source>
        <dbReference type="Proteomes" id="UP001232063"/>
    </source>
</evidence>
<evidence type="ECO:0000313" key="1">
    <source>
        <dbReference type="EMBL" id="MDJ1506372.1"/>
    </source>
</evidence>
<organism evidence="1 2">
    <name type="scientific">Xanthocytophaga agilis</name>
    <dbReference type="NCBI Taxonomy" id="3048010"/>
    <lineage>
        <taxon>Bacteria</taxon>
        <taxon>Pseudomonadati</taxon>
        <taxon>Bacteroidota</taxon>
        <taxon>Cytophagia</taxon>
        <taxon>Cytophagales</taxon>
        <taxon>Rhodocytophagaceae</taxon>
        <taxon>Xanthocytophaga</taxon>
    </lineage>
</organism>
<dbReference type="EMBL" id="JASJOU010000022">
    <property type="protein sequence ID" value="MDJ1506372.1"/>
    <property type="molecule type" value="Genomic_DNA"/>
</dbReference>
<proteinExistence type="predicted"/>
<protein>
    <submittedName>
        <fullName evidence="1">Crp/Fnr family transcriptional regulator</fullName>
    </submittedName>
</protein>
<sequence length="206" mass="24565">MKIIQMDQTTLPTLDPLIEHIRKKVSLSSEELRETLLSFKLKKIKKRQFIIQPDFVATHRNYVLKGAFRAYVVDSKGQEYTIQLAIEDWWISDYNSYIFQQPATMFVVALEDSEVAQIDYSREQYLKRYSPTFETFFRIMAERSTAFQQRRLIANLTQTAEERYHYFLEQYPLLVQRIPQYALASYLGMTTEFISRLRNQKKKSKS</sequence>
<keyword evidence="2" id="KW-1185">Reference proteome</keyword>
<name>A0AAE3UJR3_9BACT</name>
<dbReference type="Proteomes" id="UP001232063">
    <property type="component" value="Unassembled WGS sequence"/>
</dbReference>
<dbReference type="AlphaFoldDB" id="A0AAE3UJR3"/>
<gene>
    <name evidence="1" type="ORF">QNI22_37315</name>
</gene>
<comment type="caution">
    <text evidence="1">The sequence shown here is derived from an EMBL/GenBank/DDBJ whole genome shotgun (WGS) entry which is preliminary data.</text>
</comment>
<dbReference type="SUPFAM" id="SSF51206">
    <property type="entry name" value="cAMP-binding domain-like"/>
    <property type="match status" value="1"/>
</dbReference>
<dbReference type="InterPro" id="IPR018490">
    <property type="entry name" value="cNMP-bd_dom_sf"/>
</dbReference>
<dbReference type="Gene3D" id="2.60.120.10">
    <property type="entry name" value="Jelly Rolls"/>
    <property type="match status" value="1"/>
</dbReference>
<dbReference type="RefSeq" id="WP_314519274.1">
    <property type="nucleotide sequence ID" value="NZ_JASJOU010000022.1"/>
</dbReference>